<evidence type="ECO:0000256" key="4">
    <source>
        <dbReference type="ARBA" id="ARBA00023136"/>
    </source>
</evidence>
<organism evidence="7 8">
    <name type="scientific">Phytophthora aleatoria</name>
    <dbReference type="NCBI Taxonomy" id="2496075"/>
    <lineage>
        <taxon>Eukaryota</taxon>
        <taxon>Sar</taxon>
        <taxon>Stramenopiles</taxon>
        <taxon>Oomycota</taxon>
        <taxon>Peronosporomycetes</taxon>
        <taxon>Peronosporales</taxon>
        <taxon>Peronosporaceae</taxon>
        <taxon>Phytophthora</taxon>
    </lineage>
</organism>
<evidence type="ECO:0000256" key="5">
    <source>
        <dbReference type="SAM" id="MobiDB-lite"/>
    </source>
</evidence>
<dbReference type="GO" id="GO:0003723">
    <property type="term" value="F:RNA binding"/>
    <property type="evidence" value="ECO:0007669"/>
    <property type="project" value="TreeGrafter"/>
</dbReference>
<accession>A0A8J5IG18</accession>
<gene>
    <name evidence="7" type="ORF">JG688_00009706</name>
</gene>
<keyword evidence="8" id="KW-1185">Reference proteome</keyword>
<dbReference type="Pfam" id="PF02889">
    <property type="entry name" value="Sec63"/>
    <property type="match status" value="1"/>
</dbReference>
<feature type="compositionally biased region" description="Acidic residues" evidence="5">
    <location>
        <begin position="22"/>
        <end position="36"/>
    </location>
</feature>
<dbReference type="GO" id="GO:0000388">
    <property type="term" value="P:spliceosome conformational change to release U4 (or U4atac) and U1 (or U11)"/>
    <property type="evidence" value="ECO:0007669"/>
    <property type="project" value="TreeGrafter"/>
</dbReference>
<comment type="subcellular location">
    <subcellularLocation>
        <location evidence="1">Membrane</location>
        <topology evidence="1">Multi-pass membrane protein</topology>
    </subcellularLocation>
</comment>
<feature type="non-terminal residue" evidence="7">
    <location>
        <position position="1"/>
    </location>
</feature>
<dbReference type="PANTHER" id="PTHR24075">
    <property type="entry name" value="SEC63 DOMAIN-CONTAINING"/>
    <property type="match status" value="1"/>
</dbReference>
<dbReference type="InterPro" id="IPR004179">
    <property type="entry name" value="Sec63-dom"/>
</dbReference>
<evidence type="ECO:0000256" key="3">
    <source>
        <dbReference type="ARBA" id="ARBA00022989"/>
    </source>
</evidence>
<keyword evidence="3" id="KW-1133">Transmembrane helix</keyword>
<evidence type="ECO:0000313" key="8">
    <source>
        <dbReference type="Proteomes" id="UP000709295"/>
    </source>
</evidence>
<dbReference type="AlphaFoldDB" id="A0A8J5IG18"/>
<dbReference type="Proteomes" id="UP000709295">
    <property type="component" value="Unassembled WGS sequence"/>
</dbReference>
<dbReference type="EMBL" id="JAENGY010000569">
    <property type="protein sequence ID" value="KAG6960228.1"/>
    <property type="molecule type" value="Genomic_DNA"/>
</dbReference>
<evidence type="ECO:0000259" key="6">
    <source>
        <dbReference type="Pfam" id="PF02889"/>
    </source>
</evidence>
<dbReference type="GO" id="GO:0016020">
    <property type="term" value="C:membrane"/>
    <property type="evidence" value="ECO:0007669"/>
    <property type="project" value="UniProtKB-SubCell"/>
</dbReference>
<evidence type="ECO:0000256" key="2">
    <source>
        <dbReference type="ARBA" id="ARBA00022692"/>
    </source>
</evidence>
<evidence type="ECO:0000256" key="1">
    <source>
        <dbReference type="ARBA" id="ARBA00004141"/>
    </source>
</evidence>
<name>A0A8J5IG18_9STRA</name>
<reference evidence="7" key="1">
    <citation type="submission" date="2021-01" db="EMBL/GenBank/DDBJ databases">
        <title>Phytophthora aleatoria, a newly-described species from Pinus radiata is distinct from Phytophthora cactorum isolates based on comparative genomics.</title>
        <authorList>
            <person name="Mcdougal R."/>
            <person name="Panda P."/>
            <person name="Williams N."/>
            <person name="Studholme D.J."/>
        </authorList>
    </citation>
    <scope>NUCLEOTIDE SEQUENCE</scope>
    <source>
        <strain evidence="7">NZFS 4037</strain>
    </source>
</reference>
<keyword evidence="2" id="KW-0812">Transmembrane</keyword>
<protein>
    <recommendedName>
        <fullName evidence="6">SEC63 domain-containing protein</fullName>
    </recommendedName>
</protein>
<sequence length="133" mass="14780">QDGKNLPQGSAVSVKVQLEREGADEEDEEKEQDEDKELGLVNACHYPVKKAENWWVVLGDAKKNTLLSIKRVPFASARANVTLQLAALDELGAHTFQLYVICDGYAGCDLENEVKITVVEGEDTDEEEEDDEE</sequence>
<feature type="domain" description="SEC63" evidence="6">
    <location>
        <begin position="11"/>
        <end position="114"/>
    </location>
</feature>
<proteinExistence type="predicted"/>
<keyword evidence="4" id="KW-0472">Membrane</keyword>
<feature type="region of interest" description="Disordered" evidence="5">
    <location>
        <begin position="1"/>
        <end position="36"/>
    </location>
</feature>
<dbReference type="GO" id="GO:0003724">
    <property type="term" value="F:RNA helicase activity"/>
    <property type="evidence" value="ECO:0007669"/>
    <property type="project" value="TreeGrafter"/>
</dbReference>
<dbReference type="PANTHER" id="PTHR24075:SF5">
    <property type="entry name" value="U5 SMALL NUCLEAR RIBONUCLEOPROTEIN 200 KDA HELICASE"/>
    <property type="match status" value="1"/>
</dbReference>
<dbReference type="GO" id="GO:0005681">
    <property type="term" value="C:spliceosomal complex"/>
    <property type="evidence" value="ECO:0007669"/>
    <property type="project" value="TreeGrafter"/>
</dbReference>
<evidence type="ECO:0000313" key="7">
    <source>
        <dbReference type="EMBL" id="KAG6960228.1"/>
    </source>
</evidence>
<comment type="caution">
    <text evidence="7">The sequence shown here is derived from an EMBL/GenBank/DDBJ whole genome shotgun (WGS) entry which is preliminary data.</text>
</comment>